<proteinExistence type="predicted"/>
<dbReference type="PANTHER" id="PTHR46652:SF3">
    <property type="entry name" value="LEUCINE-RICH REPEAT-CONTAINING PROTEIN 9"/>
    <property type="match status" value="1"/>
</dbReference>
<feature type="domain" description="Bacterial repeat" evidence="3">
    <location>
        <begin position="930"/>
        <end position="980"/>
    </location>
</feature>
<dbReference type="EMBL" id="FUYV01000011">
    <property type="protein sequence ID" value="SKC13881.1"/>
    <property type="molecule type" value="Genomic_DNA"/>
</dbReference>
<dbReference type="Pfam" id="PF08757">
    <property type="entry name" value="CotH"/>
    <property type="match status" value="1"/>
</dbReference>
<dbReference type="PANTHER" id="PTHR46652">
    <property type="entry name" value="LEUCINE-RICH REPEAT AND IQ DOMAIN-CONTAINING PROTEIN 1-RELATED"/>
    <property type="match status" value="1"/>
</dbReference>
<evidence type="ECO:0000259" key="3">
    <source>
        <dbReference type="Pfam" id="PF18998"/>
    </source>
</evidence>
<keyword evidence="1" id="KW-0433">Leucine-rich repeat</keyword>
<dbReference type="AlphaFoldDB" id="A0A1T5GZX2"/>
<dbReference type="OrthoDB" id="9806464at2"/>
<evidence type="ECO:0000256" key="1">
    <source>
        <dbReference type="ARBA" id="ARBA00022614"/>
    </source>
</evidence>
<dbReference type="RefSeq" id="WP_079557733.1">
    <property type="nucleotide sequence ID" value="NZ_CP021904.1"/>
</dbReference>
<reference evidence="4 5" key="1">
    <citation type="submission" date="2017-02" db="EMBL/GenBank/DDBJ databases">
        <authorList>
            <person name="Peterson S.W."/>
        </authorList>
    </citation>
    <scope>NUCLEOTIDE SEQUENCE [LARGE SCALE GENOMIC DNA]</scope>
    <source>
        <strain evidence="4 5">DSM 24412</strain>
    </source>
</reference>
<organism evidence="4 5">
    <name type="scientific">Alkalitalea saponilacus</name>
    <dbReference type="NCBI Taxonomy" id="889453"/>
    <lineage>
        <taxon>Bacteria</taxon>
        <taxon>Pseudomonadati</taxon>
        <taxon>Bacteroidota</taxon>
        <taxon>Bacteroidia</taxon>
        <taxon>Marinilabiliales</taxon>
        <taxon>Marinilabiliaceae</taxon>
        <taxon>Alkalitalea</taxon>
    </lineage>
</organism>
<dbReference type="InterPro" id="IPR001611">
    <property type="entry name" value="Leu-rich_rpt"/>
</dbReference>
<dbReference type="Pfam" id="PF13287">
    <property type="entry name" value="Fn3_assoc"/>
    <property type="match status" value="1"/>
</dbReference>
<name>A0A1T5GZX2_9BACT</name>
<dbReference type="Gene3D" id="3.80.10.10">
    <property type="entry name" value="Ribonuclease Inhibitor"/>
    <property type="match status" value="1"/>
</dbReference>
<protein>
    <submittedName>
        <fullName evidence="4">Fn3 associated</fullName>
    </submittedName>
</protein>
<evidence type="ECO:0000313" key="5">
    <source>
        <dbReference type="Proteomes" id="UP000191055"/>
    </source>
</evidence>
<gene>
    <name evidence="4" type="ORF">SAMN03080601_01997</name>
</gene>
<dbReference type="STRING" id="889453.SAMN03080601_01997"/>
<dbReference type="PROSITE" id="PS51450">
    <property type="entry name" value="LRR"/>
    <property type="match status" value="2"/>
</dbReference>
<dbReference type="Proteomes" id="UP000191055">
    <property type="component" value="Unassembled WGS sequence"/>
</dbReference>
<dbReference type="InterPro" id="IPR026876">
    <property type="entry name" value="Fn3_assoc_repeat"/>
</dbReference>
<keyword evidence="2" id="KW-0677">Repeat</keyword>
<dbReference type="KEGG" id="asx:CDL62_18330"/>
<dbReference type="InterPro" id="IPR014867">
    <property type="entry name" value="Spore_coat_CotH_CotH2/3/7"/>
</dbReference>
<dbReference type="SUPFAM" id="SSF52058">
    <property type="entry name" value="L domain-like"/>
    <property type="match status" value="1"/>
</dbReference>
<dbReference type="Pfam" id="PF18998">
    <property type="entry name" value="Flg_new_2"/>
    <property type="match status" value="1"/>
</dbReference>
<dbReference type="InterPro" id="IPR050836">
    <property type="entry name" value="SDS22/Internalin_LRR"/>
</dbReference>
<accession>A0A1T5GZX2</accession>
<evidence type="ECO:0000313" key="4">
    <source>
        <dbReference type="EMBL" id="SKC13881.1"/>
    </source>
</evidence>
<dbReference type="InterPro" id="IPR032675">
    <property type="entry name" value="LRR_dom_sf"/>
</dbReference>
<sequence>MQEKPFTIKKFLAFIICTLTLGALLLVAANYNPVIDLDNPELVKIIRKKINKPSGYLYRTDILSIIHLDASNSNLKSLDGIQRLRRLTSLNIENNHISDVAPLGELKMLTRLNLSNNTIGCLYEAGFNELISLPLRRLQINNFPQHLEPDNPRITDISLIGHLTALERLELRGHLVDDLTPLARLRNLRHLNLRENKLSCILPLSSLHALIYLNLHSNDSVKSLAPIAHLTNIETLILRNVPIGSDIRYLENLTRLIRLNLRNCNIYDTEVLAKLMAQGALQDDWENNRMAEVDIRDNAFPETDFDPYGPIRPYWNRIFHAKRGVLPATVSSIEPPKFSHRGGFHPESFDLVLSHPDPEVTIYYTLDGSIPDTANINGTTYLYQNQYQWHAWQKPGELLSNTYQTQLYNQPIKIVDRSPEPDKLTQISTTFHRDPARFPGYFPSSPVHKGTVVRAIAFKNGNIPSQISTNTYFVGENPYTLPIISLAIQEDQLFDYKYGIYVAGVDYSKWRKKNTNSLLPNIAVNRGNYQRRGSSWERTLNIEYYPIIKSYTTINREVLIRIHGGFSRTLPSKSLRLYTSSNTNESSTLNFPEINDIDFERFILRNSGNDFLYTYFKDPFIQNLANGLNFSTQAYQPGIVFINGEYWGLLNLRERYDRYYITNKYEIDPDSIEYLTANAIIKEGTNIHYKSMIDFIKNNQISDKINFEYVQCMMDMDSFIDYFITNIFINNKDWPGGNIDYWRKNKTTDCADELAFNDGRWRWMLFDTDFGFIDYSTNTLNIATNPNSKGWPNPEWSIFLLRELLKNENFKIQFINRMSDLLNTYFLQDRIIDMIDDMKSVLKPEIPAHIHRWSSPKSMDDWFANVDHMKVFATQRPAFQRQHLKDFFELEREVLVTLDINNHQNGYITLNTIDIQPSTPGVSETPYPWSGIYFHSMPVTITANPKPGYKFVKWVETGYIKPSISFTLTDNINFTAIFERE</sequence>
<evidence type="ECO:0000256" key="2">
    <source>
        <dbReference type="ARBA" id="ARBA00022737"/>
    </source>
</evidence>
<keyword evidence="5" id="KW-1185">Reference proteome</keyword>
<dbReference type="InterPro" id="IPR044060">
    <property type="entry name" value="Bacterial_rp_domain"/>
</dbReference>